<dbReference type="GO" id="GO:0000160">
    <property type="term" value="P:phosphorelay signal transduction system"/>
    <property type="evidence" value="ECO:0007669"/>
    <property type="project" value="InterPro"/>
</dbReference>
<dbReference type="AlphaFoldDB" id="X1SXH6"/>
<dbReference type="GO" id="GO:0003677">
    <property type="term" value="F:DNA binding"/>
    <property type="evidence" value="ECO:0007669"/>
    <property type="project" value="UniProtKB-KW"/>
</dbReference>
<dbReference type="PRINTS" id="PR00038">
    <property type="entry name" value="HTHLUXR"/>
</dbReference>
<dbReference type="InterPro" id="IPR000792">
    <property type="entry name" value="Tscrpt_reg_LuxR_C"/>
</dbReference>
<accession>X1SXH6</accession>
<evidence type="ECO:0008006" key="8">
    <source>
        <dbReference type="Google" id="ProtNLM"/>
    </source>
</evidence>
<evidence type="ECO:0000259" key="5">
    <source>
        <dbReference type="PROSITE" id="PS50043"/>
    </source>
</evidence>
<protein>
    <recommendedName>
        <fullName evidence="8">DNA-binding response regulator</fullName>
    </recommendedName>
</protein>
<dbReference type="InterPro" id="IPR001789">
    <property type="entry name" value="Sig_transdc_resp-reg_receiver"/>
</dbReference>
<dbReference type="SMART" id="SM00448">
    <property type="entry name" value="REC"/>
    <property type="match status" value="1"/>
</dbReference>
<dbReference type="InterPro" id="IPR016032">
    <property type="entry name" value="Sig_transdc_resp-reg_C-effctor"/>
</dbReference>
<reference evidence="7" key="1">
    <citation type="journal article" date="2014" name="Front. Microbiol.">
        <title>High frequency of phylogenetically diverse reductive dehalogenase-homologous genes in deep subseafloor sedimentary metagenomes.</title>
        <authorList>
            <person name="Kawai M."/>
            <person name="Futagami T."/>
            <person name="Toyoda A."/>
            <person name="Takaki Y."/>
            <person name="Nishi S."/>
            <person name="Hori S."/>
            <person name="Arai W."/>
            <person name="Tsubouchi T."/>
            <person name="Morono Y."/>
            <person name="Uchiyama I."/>
            <person name="Ito T."/>
            <person name="Fujiyama A."/>
            <person name="Inagaki F."/>
            <person name="Takami H."/>
        </authorList>
    </citation>
    <scope>NUCLEOTIDE SEQUENCE</scope>
    <source>
        <strain evidence="7">Expedition CK06-06</strain>
    </source>
</reference>
<feature type="non-terminal residue" evidence="7">
    <location>
        <position position="227"/>
    </location>
</feature>
<dbReference type="SUPFAM" id="SSF46894">
    <property type="entry name" value="C-terminal effector domain of the bipartite response regulators"/>
    <property type="match status" value="1"/>
</dbReference>
<dbReference type="PANTHER" id="PTHR43214">
    <property type="entry name" value="TWO-COMPONENT RESPONSE REGULATOR"/>
    <property type="match status" value="1"/>
</dbReference>
<name>X1SXH6_9ZZZZ</name>
<dbReference type="Pfam" id="PF00196">
    <property type="entry name" value="GerE"/>
    <property type="match status" value="1"/>
</dbReference>
<comment type="caution">
    <text evidence="7">The sequence shown here is derived from an EMBL/GenBank/DDBJ whole genome shotgun (WGS) entry which is preliminary data.</text>
</comment>
<organism evidence="7">
    <name type="scientific">marine sediment metagenome</name>
    <dbReference type="NCBI Taxonomy" id="412755"/>
    <lineage>
        <taxon>unclassified sequences</taxon>
        <taxon>metagenomes</taxon>
        <taxon>ecological metagenomes</taxon>
    </lineage>
</organism>
<gene>
    <name evidence="7" type="ORF">S12H4_29484</name>
</gene>
<dbReference type="InterPro" id="IPR039420">
    <property type="entry name" value="WalR-like"/>
</dbReference>
<evidence type="ECO:0000256" key="2">
    <source>
        <dbReference type="ARBA" id="ARBA00023015"/>
    </source>
</evidence>
<feature type="domain" description="HTH luxR-type" evidence="5">
    <location>
        <begin position="155"/>
        <end position="220"/>
    </location>
</feature>
<dbReference type="InterPro" id="IPR011006">
    <property type="entry name" value="CheY-like_superfamily"/>
</dbReference>
<dbReference type="SMART" id="SM00421">
    <property type="entry name" value="HTH_LUXR"/>
    <property type="match status" value="1"/>
</dbReference>
<dbReference type="CDD" id="cd17535">
    <property type="entry name" value="REC_NarL-like"/>
    <property type="match status" value="1"/>
</dbReference>
<feature type="domain" description="Response regulatory" evidence="6">
    <location>
        <begin position="5"/>
        <end position="121"/>
    </location>
</feature>
<dbReference type="PANTHER" id="PTHR43214:SF24">
    <property type="entry name" value="TRANSCRIPTIONAL REGULATORY PROTEIN NARL-RELATED"/>
    <property type="match status" value="1"/>
</dbReference>
<evidence type="ECO:0000256" key="4">
    <source>
        <dbReference type="ARBA" id="ARBA00023163"/>
    </source>
</evidence>
<keyword evidence="3" id="KW-0238">DNA-binding</keyword>
<keyword evidence="4" id="KW-0804">Transcription</keyword>
<dbReference type="CDD" id="cd06170">
    <property type="entry name" value="LuxR_C_like"/>
    <property type="match status" value="1"/>
</dbReference>
<dbReference type="PROSITE" id="PS50110">
    <property type="entry name" value="RESPONSE_REGULATORY"/>
    <property type="match status" value="1"/>
</dbReference>
<dbReference type="Pfam" id="PF00072">
    <property type="entry name" value="Response_reg"/>
    <property type="match status" value="1"/>
</dbReference>
<evidence type="ECO:0000256" key="3">
    <source>
        <dbReference type="ARBA" id="ARBA00023125"/>
    </source>
</evidence>
<evidence type="ECO:0000313" key="7">
    <source>
        <dbReference type="EMBL" id="GAI97782.1"/>
    </source>
</evidence>
<dbReference type="EMBL" id="BARW01017011">
    <property type="protein sequence ID" value="GAI97782.1"/>
    <property type="molecule type" value="Genomic_DNA"/>
</dbReference>
<dbReference type="GO" id="GO:0006355">
    <property type="term" value="P:regulation of DNA-templated transcription"/>
    <property type="evidence" value="ECO:0007669"/>
    <property type="project" value="InterPro"/>
</dbReference>
<dbReference type="SUPFAM" id="SSF52172">
    <property type="entry name" value="CheY-like"/>
    <property type="match status" value="1"/>
</dbReference>
<keyword evidence="1" id="KW-0597">Phosphoprotein</keyword>
<evidence type="ECO:0000256" key="1">
    <source>
        <dbReference type="ARBA" id="ARBA00022553"/>
    </source>
</evidence>
<sequence>MEKIGVFVVDNNTIFREGLRQSFASIEDIEVVGETNIDEEALELVTGFSPEIVLLDIGLPLLSGLNLSRQITQRSPGISIVVLASYDNDEHLFQAVKSGAASYLTKDATADELVSTIRRLHRGEHTISEKVLTRPKVAERVLKQFQDLSLMGVAMEALTAPLTSRELEVLNYVAHGYLNKQIAHKLGISEQTIKNHMSSILCKLDANDRTQAVVLAMHYGWISPQPS</sequence>
<dbReference type="PROSITE" id="PS00622">
    <property type="entry name" value="HTH_LUXR_1"/>
    <property type="match status" value="1"/>
</dbReference>
<dbReference type="PROSITE" id="PS50043">
    <property type="entry name" value="HTH_LUXR_2"/>
    <property type="match status" value="1"/>
</dbReference>
<evidence type="ECO:0000259" key="6">
    <source>
        <dbReference type="PROSITE" id="PS50110"/>
    </source>
</evidence>
<keyword evidence="2" id="KW-0805">Transcription regulation</keyword>
<dbReference type="InterPro" id="IPR058245">
    <property type="entry name" value="NreC/VraR/RcsB-like_REC"/>
</dbReference>
<proteinExistence type="predicted"/>
<dbReference type="Gene3D" id="3.40.50.2300">
    <property type="match status" value="1"/>
</dbReference>